<proteinExistence type="inferred from homology"/>
<comment type="function">
    <text evidence="7">Plays an important role in the control of DNA replication and the maintenance of replication fork stability.</text>
</comment>
<evidence type="ECO:0000256" key="2">
    <source>
        <dbReference type="ARBA" id="ARBA00006075"/>
    </source>
</evidence>
<comment type="similarity">
    <text evidence="2 7">Belongs to the CSM3 family.</text>
</comment>
<evidence type="ECO:0000256" key="7">
    <source>
        <dbReference type="RuleBase" id="RU366049"/>
    </source>
</evidence>
<dbReference type="PANTHER" id="PTHR13220:SF11">
    <property type="entry name" value="TIMELESS-INTERACTING PROTEIN"/>
    <property type="match status" value="1"/>
</dbReference>
<feature type="domain" description="Chromosome segregation in meiosis protein 3" evidence="9">
    <location>
        <begin position="72"/>
        <end position="154"/>
    </location>
</feature>
<dbReference type="EMBL" id="ML976984">
    <property type="protein sequence ID" value="KAF1959865.1"/>
    <property type="molecule type" value="Genomic_DNA"/>
</dbReference>
<dbReference type="Pfam" id="PF07962">
    <property type="entry name" value="Swi3"/>
    <property type="match status" value="1"/>
</dbReference>
<dbReference type="GO" id="GO:0043111">
    <property type="term" value="P:replication fork arrest"/>
    <property type="evidence" value="ECO:0007669"/>
    <property type="project" value="TreeGrafter"/>
</dbReference>
<accession>A0A6A5U4U3</accession>
<gene>
    <name evidence="10" type="ORF">CC80DRAFT_489931</name>
</gene>
<evidence type="ECO:0000259" key="9">
    <source>
        <dbReference type="Pfam" id="PF07962"/>
    </source>
</evidence>
<dbReference type="InterPro" id="IPR040038">
    <property type="entry name" value="TIPIN/Csm3/Swi3"/>
</dbReference>
<dbReference type="OrthoDB" id="437078at2759"/>
<dbReference type="GO" id="GO:0031297">
    <property type="term" value="P:replication fork processing"/>
    <property type="evidence" value="ECO:0007669"/>
    <property type="project" value="UniProtKB-UniRule"/>
</dbReference>
<evidence type="ECO:0000256" key="6">
    <source>
        <dbReference type="ARBA" id="ARBA00023306"/>
    </source>
</evidence>
<dbReference type="GO" id="GO:0031298">
    <property type="term" value="C:replication fork protection complex"/>
    <property type="evidence" value="ECO:0007669"/>
    <property type="project" value="TreeGrafter"/>
</dbReference>
<feature type="compositionally biased region" description="Basic and acidic residues" evidence="8">
    <location>
        <begin position="195"/>
        <end position="207"/>
    </location>
</feature>
<dbReference type="InterPro" id="IPR012923">
    <property type="entry name" value="Csm3"/>
</dbReference>
<evidence type="ECO:0000256" key="3">
    <source>
        <dbReference type="ARBA" id="ARBA00022763"/>
    </source>
</evidence>
<sequence>MAPMDPSTKIPSDDELDEILNGTKDGQDIFDTNNIEARAPSQQLQNQKVTGVDMLGLDEEIKVTKKRQPIPKLDERLLLSDNGIPKLQRISKERLKLKGKGHEYGDIARMLNMYQLWLDDLYPRAKFADGLAIIEKLGHAKSMQRMRKEWIDEGKPKNKSDNEDEADAAIAYQTVQESVEEMVGVEAESAPQQQEEARAEEDTRVEADPDEDELDALLAEEVAPTPSRTSAPIPSRPTRTDEDMFADEMEAMADMDDMWD</sequence>
<dbReference type="AlphaFoldDB" id="A0A6A5U4U3"/>
<reference evidence="10" key="1">
    <citation type="journal article" date="2020" name="Stud. Mycol.">
        <title>101 Dothideomycetes genomes: a test case for predicting lifestyles and emergence of pathogens.</title>
        <authorList>
            <person name="Haridas S."/>
            <person name="Albert R."/>
            <person name="Binder M."/>
            <person name="Bloem J."/>
            <person name="Labutti K."/>
            <person name="Salamov A."/>
            <person name="Andreopoulos B."/>
            <person name="Baker S."/>
            <person name="Barry K."/>
            <person name="Bills G."/>
            <person name="Bluhm B."/>
            <person name="Cannon C."/>
            <person name="Castanera R."/>
            <person name="Culley D."/>
            <person name="Daum C."/>
            <person name="Ezra D."/>
            <person name="Gonzalez J."/>
            <person name="Henrissat B."/>
            <person name="Kuo A."/>
            <person name="Liang C."/>
            <person name="Lipzen A."/>
            <person name="Lutzoni F."/>
            <person name="Magnuson J."/>
            <person name="Mondo S."/>
            <person name="Nolan M."/>
            <person name="Ohm R."/>
            <person name="Pangilinan J."/>
            <person name="Park H.-J."/>
            <person name="Ramirez L."/>
            <person name="Alfaro M."/>
            <person name="Sun H."/>
            <person name="Tritt A."/>
            <person name="Yoshinaga Y."/>
            <person name="Zwiers L.-H."/>
            <person name="Turgeon B."/>
            <person name="Goodwin S."/>
            <person name="Spatafora J."/>
            <person name="Crous P."/>
            <person name="Grigoriev I."/>
        </authorList>
    </citation>
    <scope>NUCLEOTIDE SEQUENCE</scope>
    <source>
        <strain evidence="10">CBS 675.92</strain>
    </source>
</reference>
<keyword evidence="5 7" id="KW-0539">Nucleus</keyword>
<dbReference type="PANTHER" id="PTHR13220">
    <property type="entry name" value="TIMELESS INTERACTING-RELATED"/>
    <property type="match status" value="1"/>
</dbReference>
<dbReference type="GO" id="GO:0006974">
    <property type="term" value="P:DNA damage response"/>
    <property type="evidence" value="ECO:0007669"/>
    <property type="project" value="UniProtKB-KW"/>
</dbReference>
<keyword evidence="11" id="KW-1185">Reference proteome</keyword>
<evidence type="ECO:0000256" key="5">
    <source>
        <dbReference type="ARBA" id="ARBA00023242"/>
    </source>
</evidence>
<evidence type="ECO:0000313" key="10">
    <source>
        <dbReference type="EMBL" id="KAF1959865.1"/>
    </source>
</evidence>
<evidence type="ECO:0000256" key="8">
    <source>
        <dbReference type="SAM" id="MobiDB-lite"/>
    </source>
</evidence>
<keyword evidence="4" id="KW-0236">DNA replication inhibitor</keyword>
<organism evidence="10 11">
    <name type="scientific">Byssothecium circinans</name>
    <dbReference type="NCBI Taxonomy" id="147558"/>
    <lineage>
        <taxon>Eukaryota</taxon>
        <taxon>Fungi</taxon>
        <taxon>Dikarya</taxon>
        <taxon>Ascomycota</taxon>
        <taxon>Pezizomycotina</taxon>
        <taxon>Dothideomycetes</taxon>
        <taxon>Pleosporomycetidae</taxon>
        <taxon>Pleosporales</taxon>
        <taxon>Massarineae</taxon>
        <taxon>Massarinaceae</taxon>
        <taxon>Byssothecium</taxon>
    </lineage>
</organism>
<evidence type="ECO:0000256" key="1">
    <source>
        <dbReference type="ARBA" id="ARBA00004123"/>
    </source>
</evidence>
<feature type="region of interest" description="Disordered" evidence="8">
    <location>
        <begin position="183"/>
        <end position="243"/>
    </location>
</feature>
<evidence type="ECO:0000256" key="4">
    <source>
        <dbReference type="ARBA" id="ARBA00022880"/>
    </source>
</evidence>
<keyword evidence="3 7" id="KW-0227">DNA damage</keyword>
<feature type="region of interest" description="Disordered" evidence="8">
    <location>
        <begin position="1"/>
        <end position="29"/>
    </location>
</feature>
<comment type="subcellular location">
    <subcellularLocation>
        <location evidence="1 7">Nucleus</location>
    </subcellularLocation>
</comment>
<dbReference type="Proteomes" id="UP000800035">
    <property type="component" value="Unassembled WGS sequence"/>
</dbReference>
<protein>
    <recommendedName>
        <fullName evidence="7">Chromosome segregation in meiosis protein</fullName>
    </recommendedName>
</protein>
<name>A0A6A5U4U3_9PLEO</name>
<keyword evidence="6 7" id="KW-0131">Cell cycle</keyword>
<dbReference type="GO" id="GO:0003677">
    <property type="term" value="F:DNA binding"/>
    <property type="evidence" value="ECO:0007669"/>
    <property type="project" value="TreeGrafter"/>
</dbReference>
<dbReference type="GO" id="GO:0000076">
    <property type="term" value="P:DNA replication checkpoint signaling"/>
    <property type="evidence" value="ECO:0007669"/>
    <property type="project" value="UniProtKB-UniRule"/>
</dbReference>
<evidence type="ECO:0000313" key="11">
    <source>
        <dbReference type="Proteomes" id="UP000800035"/>
    </source>
</evidence>